<dbReference type="PANTHER" id="PTHR47723">
    <property type="entry name" value="OS05G0353850 PROTEIN"/>
    <property type="match status" value="1"/>
</dbReference>
<organism evidence="2 3">
    <name type="scientific">Hibiscus syriacus</name>
    <name type="common">Rose of Sharon</name>
    <dbReference type="NCBI Taxonomy" id="106335"/>
    <lineage>
        <taxon>Eukaryota</taxon>
        <taxon>Viridiplantae</taxon>
        <taxon>Streptophyta</taxon>
        <taxon>Embryophyta</taxon>
        <taxon>Tracheophyta</taxon>
        <taxon>Spermatophyta</taxon>
        <taxon>Magnoliopsida</taxon>
        <taxon>eudicotyledons</taxon>
        <taxon>Gunneridae</taxon>
        <taxon>Pentapetalae</taxon>
        <taxon>rosids</taxon>
        <taxon>malvids</taxon>
        <taxon>Malvales</taxon>
        <taxon>Malvaceae</taxon>
        <taxon>Malvoideae</taxon>
        <taxon>Hibiscus</taxon>
    </lineage>
</organism>
<dbReference type="EMBL" id="VEPZ02000995">
    <property type="protein sequence ID" value="KAE8704055.1"/>
    <property type="molecule type" value="Genomic_DNA"/>
</dbReference>
<keyword evidence="3" id="KW-1185">Reference proteome</keyword>
<evidence type="ECO:0000259" key="1">
    <source>
        <dbReference type="Pfam" id="PF13456"/>
    </source>
</evidence>
<dbReference type="PANTHER" id="PTHR47723:SF19">
    <property type="entry name" value="POLYNUCLEOTIDYL TRANSFERASE, RIBONUCLEASE H-LIKE SUPERFAMILY PROTEIN"/>
    <property type="match status" value="1"/>
</dbReference>
<feature type="domain" description="RNase H type-1" evidence="1">
    <location>
        <begin position="373"/>
        <end position="468"/>
    </location>
</feature>
<dbReference type="InterPro" id="IPR012337">
    <property type="entry name" value="RNaseH-like_sf"/>
</dbReference>
<name>A0A6A3ALA9_HIBSY</name>
<proteinExistence type="predicted"/>
<dbReference type="InterPro" id="IPR036397">
    <property type="entry name" value="RNaseH_sf"/>
</dbReference>
<dbReference type="InterPro" id="IPR044730">
    <property type="entry name" value="RNase_H-like_dom_plant"/>
</dbReference>
<reference evidence="2" key="1">
    <citation type="submission" date="2019-09" db="EMBL/GenBank/DDBJ databases">
        <title>Draft genome information of white flower Hibiscus syriacus.</title>
        <authorList>
            <person name="Kim Y.-M."/>
        </authorList>
    </citation>
    <scope>NUCLEOTIDE SEQUENCE [LARGE SCALE GENOMIC DNA]</scope>
    <source>
        <strain evidence="2">YM2019G1</strain>
    </source>
</reference>
<dbReference type="Proteomes" id="UP000436088">
    <property type="component" value="Unassembled WGS sequence"/>
</dbReference>
<dbReference type="Pfam" id="PF13456">
    <property type="entry name" value="RVT_3"/>
    <property type="match status" value="1"/>
</dbReference>
<accession>A0A6A3ALA9</accession>
<dbReference type="GO" id="GO:0003676">
    <property type="term" value="F:nucleic acid binding"/>
    <property type="evidence" value="ECO:0007669"/>
    <property type="project" value="InterPro"/>
</dbReference>
<gene>
    <name evidence="2" type="ORF">F3Y22_tig00110461pilonHSYRG00019</name>
</gene>
<dbReference type="SUPFAM" id="SSF53098">
    <property type="entry name" value="Ribonuclease H-like"/>
    <property type="match status" value="1"/>
</dbReference>
<protein>
    <recommendedName>
        <fullName evidence="1">RNase H type-1 domain-containing protein</fullName>
    </recommendedName>
</protein>
<comment type="caution">
    <text evidence="2">The sequence shown here is derived from an EMBL/GenBank/DDBJ whole genome shotgun (WGS) entry which is preliminary data.</text>
</comment>
<dbReference type="CDD" id="cd06222">
    <property type="entry name" value="RNase_H_like"/>
    <property type="match status" value="1"/>
</dbReference>
<sequence length="470" mass="53471">MSVSFIPSRGLRQGDPLSPYLFVMCMERLAHAIAGAMNNGMWKPIRLCRNGPALSHLFFVDDLVLFAEASIDYIVSRVRDKLSGWKAKTLSLAGRITLEKTVLSAIPSYSMQTTKLPKGTCDEIERLIRVKGGMGMKKLNVQNEAFLMKLAYKLVVNSDQLWARVLRTKYKGDWLSDVGPLVNCVVNLADRDNLPRQSVSSMADSSGQWRWDLIIDKLPNNIIHRLAATMPPRKNCRTDTMGETSDHLFRQCHMAMAIWSSLIKTEKLADFLTRNFRDWMQINIASPGYYVHEEGDWDLLFGSIIWLIWTNRNKRLFDPDYFEHESVLEKSRRLTLEATRAMDSALSKIQLSHRSSTMSDIWHPPPHNWCKVNTDGSRNVENGLASCGGAIRSSNGGWMFGFSKVIGVCSIVEAELWGIHEGLSHAWNLGERQIIVEVDSLEVVRMLKENSKRDTIFTLFGRVIELFNRD</sequence>
<dbReference type="InterPro" id="IPR002156">
    <property type="entry name" value="RNaseH_domain"/>
</dbReference>
<dbReference type="Gene3D" id="3.30.420.10">
    <property type="entry name" value="Ribonuclease H-like superfamily/Ribonuclease H"/>
    <property type="match status" value="1"/>
</dbReference>
<evidence type="ECO:0000313" key="2">
    <source>
        <dbReference type="EMBL" id="KAE8704055.1"/>
    </source>
</evidence>
<dbReference type="GO" id="GO:0004523">
    <property type="term" value="F:RNA-DNA hybrid ribonuclease activity"/>
    <property type="evidence" value="ECO:0007669"/>
    <property type="project" value="InterPro"/>
</dbReference>
<evidence type="ECO:0000313" key="3">
    <source>
        <dbReference type="Proteomes" id="UP000436088"/>
    </source>
</evidence>
<dbReference type="InterPro" id="IPR053151">
    <property type="entry name" value="RNase_H-like"/>
</dbReference>
<dbReference type="AlphaFoldDB" id="A0A6A3ALA9"/>